<dbReference type="SMART" id="SM00382">
    <property type="entry name" value="AAA"/>
    <property type="match status" value="1"/>
</dbReference>
<dbReference type="InterPro" id="IPR002611">
    <property type="entry name" value="IstB_ATP-bd"/>
</dbReference>
<dbReference type="RefSeq" id="WP_102075830.1">
    <property type="nucleotide sequence ID" value="NZ_PDNW01000034.1"/>
</dbReference>
<protein>
    <submittedName>
        <fullName evidence="5">AAA family ATPase</fullName>
    </submittedName>
</protein>
<keyword evidence="2" id="KW-0547">Nucleotide-binding</keyword>
<organism evidence="5 6">
    <name type="scientific">Pollutimonas subterranea</name>
    <dbReference type="NCBI Taxonomy" id="2045210"/>
    <lineage>
        <taxon>Bacteria</taxon>
        <taxon>Pseudomonadati</taxon>
        <taxon>Pseudomonadota</taxon>
        <taxon>Betaproteobacteria</taxon>
        <taxon>Burkholderiales</taxon>
        <taxon>Alcaligenaceae</taxon>
        <taxon>Pollutimonas</taxon>
    </lineage>
</organism>
<proteinExistence type="inferred from homology"/>
<evidence type="ECO:0000259" key="4">
    <source>
        <dbReference type="SMART" id="SM00382"/>
    </source>
</evidence>
<keyword evidence="6" id="KW-1185">Reference proteome</keyword>
<dbReference type="InterPro" id="IPR047661">
    <property type="entry name" value="IstB"/>
</dbReference>
<comment type="similarity">
    <text evidence="1">Belongs to the IS21/IS1162 putative ATP-binding protein family.</text>
</comment>
<sequence length="254" mass="28201">MLTQQTIAQLHELKLLGMAAALRRQLEQPASSDLSFEERLALLVQHECDSRHERRCARLLTQAKLRYPQAAIEDFDTRPGRGIERARFMSLVLSDWVSSGSTVILTGATGCGKTWLACALAQYACRQGRSTRYLRIPRLAEELRTLQAAGSLTKWLAQLAKTEVVVLDDWGLVGLDAITREALMEILDDRAGSGATLVTSQLPVDHWHAWIGEPAVADAMLDRLLAQSHRLVLKGESLRAGQRRPTATKQRIDA</sequence>
<evidence type="ECO:0000256" key="1">
    <source>
        <dbReference type="ARBA" id="ARBA00008059"/>
    </source>
</evidence>
<accession>A0A2N4TYZ4</accession>
<evidence type="ECO:0000256" key="2">
    <source>
        <dbReference type="ARBA" id="ARBA00022741"/>
    </source>
</evidence>
<dbReference type="OrthoDB" id="8150723at2"/>
<dbReference type="GO" id="GO:0006260">
    <property type="term" value="P:DNA replication"/>
    <property type="evidence" value="ECO:0007669"/>
    <property type="project" value="TreeGrafter"/>
</dbReference>
<name>A0A2N4TYZ4_9BURK</name>
<evidence type="ECO:0000313" key="5">
    <source>
        <dbReference type="EMBL" id="PLC47969.1"/>
    </source>
</evidence>
<feature type="domain" description="AAA+ ATPase" evidence="4">
    <location>
        <begin position="99"/>
        <end position="236"/>
    </location>
</feature>
<evidence type="ECO:0000256" key="3">
    <source>
        <dbReference type="ARBA" id="ARBA00022840"/>
    </source>
</evidence>
<dbReference type="AlphaFoldDB" id="A0A2N4TYZ4"/>
<dbReference type="InterPro" id="IPR003593">
    <property type="entry name" value="AAA+_ATPase"/>
</dbReference>
<reference evidence="5 6" key="1">
    <citation type="submission" date="2017-10" db="EMBL/GenBank/DDBJ databases">
        <title>Two draft genome sequences of Pusillimonas sp. strains isolated from a nitrate- and radionuclide-contaminated groundwater in Russia.</title>
        <authorList>
            <person name="Grouzdev D.S."/>
            <person name="Tourova T.P."/>
            <person name="Goeva M.A."/>
            <person name="Babich T.L."/>
            <person name="Sokolova D.S."/>
            <person name="Abdullin R."/>
            <person name="Poltaraus A.B."/>
            <person name="Toshchakov S.V."/>
            <person name="Nazina T.N."/>
        </authorList>
    </citation>
    <scope>NUCLEOTIDE SEQUENCE [LARGE SCALE GENOMIC DNA]</scope>
    <source>
        <strain evidence="5 6">JR1/69-3-13</strain>
    </source>
</reference>
<dbReference type="PANTHER" id="PTHR30050:SF4">
    <property type="entry name" value="ATP-BINDING PROTEIN RV3427C IN INSERTION SEQUENCE-RELATED"/>
    <property type="match status" value="1"/>
</dbReference>
<dbReference type="NCBIfam" id="NF038214">
    <property type="entry name" value="IS21_help_AAA"/>
    <property type="match status" value="1"/>
</dbReference>
<evidence type="ECO:0000313" key="6">
    <source>
        <dbReference type="Proteomes" id="UP000234190"/>
    </source>
</evidence>
<dbReference type="EMBL" id="PDNW01000034">
    <property type="protein sequence ID" value="PLC47969.1"/>
    <property type="molecule type" value="Genomic_DNA"/>
</dbReference>
<dbReference type="CDD" id="cd00009">
    <property type="entry name" value="AAA"/>
    <property type="match status" value="1"/>
</dbReference>
<dbReference type="Pfam" id="PF01695">
    <property type="entry name" value="IstB_IS21"/>
    <property type="match status" value="1"/>
</dbReference>
<gene>
    <name evidence="5" type="ORF">CR159_20610</name>
</gene>
<comment type="caution">
    <text evidence="5">The sequence shown here is derived from an EMBL/GenBank/DDBJ whole genome shotgun (WGS) entry which is preliminary data.</text>
</comment>
<keyword evidence="3" id="KW-0067">ATP-binding</keyword>
<dbReference type="Gene3D" id="3.40.50.300">
    <property type="entry name" value="P-loop containing nucleotide triphosphate hydrolases"/>
    <property type="match status" value="1"/>
</dbReference>
<dbReference type="PIRSF" id="PIRSF003073">
    <property type="entry name" value="DNAC_TnpB_IstB"/>
    <property type="match status" value="1"/>
</dbReference>
<dbReference type="SUPFAM" id="SSF52540">
    <property type="entry name" value="P-loop containing nucleoside triphosphate hydrolases"/>
    <property type="match status" value="1"/>
</dbReference>
<dbReference type="InterPro" id="IPR028350">
    <property type="entry name" value="DNAC/IstB-like"/>
</dbReference>
<dbReference type="GO" id="GO:0005524">
    <property type="term" value="F:ATP binding"/>
    <property type="evidence" value="ECO:0007669"/>
    <property type="project" value="UniProtKB-KW"/>
</dbReference>
<dbReference type="Proteomes" id="UP000234190">
    <property type="component" value="Unassembled WGS sequence"/>
</dbReference>
<dbReference type="InterPro" id="IPR027417">
    <property type="entry name" value="P-loop_NTPase"/>
</dbReference>
<dbReference type="PANTHER" id="PTHR30050">
    <property type="entry name" value="CHROMOSOMAL REPLICATION INITIATOR PROTEIN DNAA"/>
    <property type="match status" value="1"/>
</dbReference>